<dbReference type="Gene3D" id="3.40.1170.60">
    <property type="match status" value="1"/>
</dbReference>
<evidence type="ECO:0000256" key="3">
    <source>
        <dbReference type="ARBA" id="ARBA00011245"/>
    </source>
</evidence>
<evidence type="ECO:0000256" key="9">
    <source>
        <dbReference type="ARBA" id="ARBA00022723"/>
    </source>
</evidence>
<evidence type="ECO:0000313" key="19">
    <source>
        <dbReference type="Proteomes" id="UP000199337"/>
    </source>
</evidence>
<evidence type="ECO:0000256" key="12">
    <source>
        <dbReference type="ARBA" id="ARBA00022932"/>
    </source>
</evidence>
<accession>A0A1I2VV01</accession>
<comment type="cofactor">
    <cofactor evidence="16">
        <name>Mg(2+)</name>
        <dbReference type="ChEBI" id="CHEBI:18420"/>
    </cofactor>
    <text evidence="16">Binds 2 magnesium ions per subunit.</text>
</comment>
<keyword evidence="11 16" id="KW-0460">Magnesium</keyword>
<keyword evidence="6 16" id="KW-0808">Transferase</keyword>
<evidence type="ECO:0000256" key="14">
    <source>
        <dbReference type="ARBA" id="ARBA00023204"/>
    </source>
</evidence>
<dbReference type="HAMAP" id="MF_01113">
    <property type="entry name" value="DNApol_IV"/>
    <property type="match status" value="1"/>
</dbReference>
<dbReference type="InterPro" id="IPR043128">
    <property type="entry name" value="Rev_trsase/Diguanyl_cyclase"/>
</dbReference>
<keyword evidence="12 16" id="KW-0239">DNA-directed DNA polymerase</keyword>
<name>A0A1I2VV01_9FIRM</name>
<comment type="subunit">
    <text evidence="3 16">Monomer.</text>
</comment>
<feature type="binding site" evidence="16">
    <location>
        <position position="7"/>
    </location>
    <ligand>
        <name>Mg(2+)</name>
        <dbReference type="ChEBI" id="CHEBI:18420"/>
    </ligand>
</feature>
<dbReference type="GO" id="GO:0005829">
    <property type="term" value="C:cytosol"/>
    <property type="evidence" value="ECO:0007669"/>
    <property type="project" value="TreeGrafter"/>
</dbReference>
<dbReference type="PANTHER" id="PTHR11076">
    <property type="entry name" value="DNA REPAIR POLYMERASE UMUC / TRANSFERASE FAMILY MEMBER"/>
    <property type="match status" value="1"/>
</dbReference>
<comment type="subcellular location">
    <subcellularLocation>
        <location evidence="1 16">Cytoplasm</location>
    </subcellularLocation>
</comment>
<comment type="function">
    <text evidence="16">Poorly processive, error-prone DNA polymerase involved in untargeted mutagenesis. Copies undamaged DNA at stalled replication forks, which arise in vivo from mismatched or misaligned primer ends. These misaligned primers can be extended by PolIV. Exhibits no 3'-5' exonuclease (proofreading) activity. May be involved in translesional synthesis, in conjunction with the beta clamp from PolIII.</text>
</comment>
<evidence type="ECO:0000256" key="5">
    <source>
        <dbReference type="ARBA" id="ARBA00022490"/>
    </source>
</evidence>
<comment type="similarity">
    <text evidence="2 16">Belongs to the DNA polymerase type-Y family.</text>
</comment>
<dbReference type="NCBIfam" id="NF002677">
    <property type="entry name" value="PRK02406.1"/>
    <property type="match status" value="1"/>
</dbReference>
<dbReference type="InterPro" id="IPR022880">
    <property type="entry name" value="DNApol_IV"/>
</dbReference>
<dbReference type="InterPro" id="IPR036775">
    <property type="entry name" value="DNA_pol_Y-fam_lit_finger_sf"/>
</dbReference>
<sequence>MTIIHVDMDAFFASVEQRDNPQLRGRPVAVGGRPDRRGVVAAASYEARRFGVRSAMAMATAVKLCPGLVVVPANHKRYKEVSDAVMEIFRSYTPVVEPLSLDEAFLDVTGSEKLFGPPEAIGTEIQRRIKEDLQLSASVGIGPNKFIAKLASDYQKPGGFTVVPSEKVMDFLTPLPVEKMWGTGGKTAEKLKHIGVMTIGQLRELSPGFLEETFGKYGRALYDFARGEDARPVEPYREAKSVGKEITFPEDVWDLEELRQTLRVLAEKVGRSLRRQNIKCGSVTLKIKYSDRQLVTRTERLPELTNLTGTIYETAGRLLNKHCKPPVRLIGITCARLTGERLITLFQDEKQVKEEKITAALDKLKDRYGEEVVKVASLLKKRGE</sequence>
<keyword evidence="7 16" id="KW-0548">Nucleotidyltransferase</keyword>
<keyword evidence="19" id="KW-1185">Reference proteome</keyword>
<evidence type="ECO:0000256" key="13">
    <source>
        <dbReference type="ARBA" id="ARBA00023125"/>
    </source>
</evidence>
<feature type="active site" evidence="16">
    <location>
        <position position="103"/>
    </location>
</feature>
<dbReference type="GO" id="GO:0003684">
    <property type="term" value="F:damaged DNA binding"/>
    <property type="evidence" value="ECO:0007669"/>
    <property type="project" value="InterPro"/>
</dbReference>
<feature type="binding site" evidence="16">
    <location>
        <position position="102"/>
    </location>
    <ligand>
        <name>Mg(2+)</name>
        <dbReference type="ChEBI" id="CHEBI:18420"/>
    </ligand>
</feature>
<dbReference type="GO" id="GO:0006261">
    <property type="term" value="P:DNA-templated DNA replication"/>
    <property type="evidence" value="ECO:0007669"/>
    <property type="project" value="UniProtKB-UniRule"/>
</dbReference>
<evidence type="ECO:0000256" key="15">
    <source>
        <dbReference type="ARBA" id="ARBA00049244"/>
    </source>
</evidence>
<dbReference type="GO" id="GO:0006281">
    <property type="term" value="P:DNA repair"/>
    <property type="evidence" value="ECO:0007669"/>
    <property type="project" value="UniProtKB-UniRule"/>
</dbReference>
<evidence type="ECO:0000256" key="8">
    <source>
        <dbReference type="ARBA" id="ARBA00022705"/>
    </source>
</evidence>
<dbReference type="GO" id="GO:0009432">
    <property type="term" value="P:SOS response"/>
    <property type="evidence" value="ECO:0007669"/>
    <property type="project" value="TreeGrafter"/>
</dbReference>
<protein>
    <recommendedName>
        <fullName evidence="16">DNA polymerase IV</fullName>
        <shortName evidence="16">Pol IV</shortName>
        <ecNumber evidence="16">2.7.7.7</ecNumber>
    </recommendedName>
</protein>
<dbReference type="PANTHER" id="PTHR11076:SF33">
    <property type="entry name" value="DNA POLYMERASE KAPPA"/>
    <property type="match status" value="1"/>
</dbReference>
<proteinExistence type="inferred from homology"/>
<feature type="site" description="Substrate discrimination" evidence="16">
    <location>
        <position position="12"/>
    </location>
</feature>
<comment type="catalytic activity">
    <reaction evidence="15 16">
        <text>DNA(n) + a 2'-deoxyribonucleoside 5'-triphosphate = DNA(n+1) + diphosphate</text>
        <dbReference type="Rhea" id="RHEA:22508"/>
        <dbReference type="Rhea" id="RHEA-COMP:17339"/>
        <dbReference type="Rhea" id="RHEA-COMP:17340"/>
        <dbReference type="ChEBI" id="CHEBI:33019"/>
        <dbReference type="ChEBI" id="CHEBI:61560"/>
        <dbReference type="ChEBI" id="CHEBI:173112"/>
        <dbReference type="EC" id="2.7.7.7"/>
    </reaction>
</comment>
<dbReference type="PROSITE" id="PS50173">
    <property type="entry name" value="UMUC"/>
    <property type="match status" value="1"/>
</dbReference>
<dbReference type="CDD" id="cd03586">
    <property type="entry name" value="PolY_Pol_IV_kappa"/>
    <property type="match status" value="1"/>
</dbReference>
<keyword evidence="10 16" id="KW-0227">DNA damage</keyword>
<evidence type="ECO:0000256" key="11">
    <source>
        <dbReference type="ARBA" id="ARBA00022842"/>
    </source>
</evidence>
<keyword evidence="9 16" id="KW-0479">Metal-binding</keyword>
<dbReference type="FunFam" id="3.40.1170.60:FF:000001">
    <property type="entry name" value="DNA polymerase IV"/>
    <property type="match status" value="1"/>
</dbReference>
<keyword evidence="4 16" id="KW-0515">Mutator protein</keyword>
<dbReference type="OrthoDB" id="9808813at2"/>
<reference evidence="19" key="1">
    <citation type="submission" date="2016-10" db="EMBL/GenBank/DDBJ databases">
        <authorList>
            <person name="Varghese N."/>
            <person name="Submissions S."/>
        </authorList>
    </citation>
    <scope>NUCLEOTIDE SEQUENCE [LARGE SCALE GENOMIC DNA]</scope>
    <source>
        <strain evidence="19">DSM 17038</strain>
    </source>
</reference>
<dbReference type="NCBIfam" id="NF002751">
    <property type="entry name" value="PRK02794.1"/>
    <property type="match status" value="1"/>
</dbReference>
<dbReference type="SUPFAM" id="SSF56672">
    <property type="entry name" value="DNA/RNA polymerases"/>
    <property type="match status" value="1"/>
</dbReference>
<dbReference type="Pfam" id="PF00817">
    <property type="entry name" value="IMS"/>
    <property type="match status" value="1"/>
</dbReference>
<dbReference type="Proteomes" id="UP000199337">
    <property type="component" value="Unassembled WGS sequence"/>
</dbReference>
<dbReference type="Gene3D" id="3.30.1490.100">
    <property type="entry name" value="DNA polymerase, Y-family, little finger domain"/>
    <property type="match status" value="1"/>
</dbReference>
<dbReference type="Gene3D" id="1.10.150.20">
    <property type="entry name" value="5' to 3' exonuclease, C-terminal subdomain"/>
    <property type="match status" value="1"/>
</dbReference>
<dbReference type="EMBL" id="FOOX01000012">
    <property type="protein sequence ID" value="SFG92923.1"/>
    <property type="molecule type" value="Genomic_DNA"/>
</dbReference>
<dbReference type="InterPro" id="IPR017961">
    <property type="entry name" value="DNA_pol_Y-fam_little_finger"/>
</dbReference>
<evidence type="ECO:0000256" key="4">
    <source>
        <dbReference type="ARBA" id="ARBA00022457"/>
    </source>
</evidence>
<evidence type="ECO:0000256" key="10">
    <source>
        <dbReference type="ARBA" id="ARBA00022763"/>
    </source>
</evidence>
<dbReference type="Pfam" id="PF21999">
    <property type="entry name" value="IMS_HHH_1"/>
    <property type="match status" value="1"/>
</dbReference>
<evidence type="ECO:0000256" key="2">
    <source>
        <dbReference type="ARBA" id="ARBA00010945"/>
    </source>
</evidence>
<gene>
    <name evidence="16" type="primary">dinB</name>
    <name evidence="18" type="ORF">SAMN05660649_03175</name>
</gene>
<dbReference type="GO" id="GO:0003887">
    <property type="term" value="F:DNA-directed DNA polymerase activity"/>
    <property type="evidence" value="ECO:0007669"/>
    <property type="project" value="UniProtKB-UniRule"/>
</dbReference>
<dbReference type="InterPro" id="IPR053848">
    <property type="entry name" value="IMS_HHH_1"/>
</dbReference>
<dbReference type="GO" id="GO:0042276">
    <property type="term" value="P:error-prone translesion synthesis"/>
    <property type="evidence" value="ECO:0007669"/>
    <property type="project" value="TreeGrafter"/>
</dbReference>
<evidence type="ECO:0000256" key="1">
    <source>
        <dbReference type="ARBA" id="ARBA00004496"/>
    </source>
</evidence>
<dbReference type="Pfam" id="PF11799">
    <property type="entry name" value="IMS_C"/>
    <property type="match status" value="1"/>
</dbReference>
<keyword evidence="13 16" id="KW-0238">DNA-binding</keyword>
<evidence type="ECO:0000313" key="18">
    <source>
        <dbReference type="EMBL" id="SFG92923.1"/>
    </source>
</evidence>
<keyword evidence="8 16" id="KW-0235">DNA replication</keyword>
<organism evidence="18 19">
    <name type="scientific">Desulfotruncus arcticus DSM 17038</name>
    <dbReference type="NCBI Taxonomy" id="1121424"/>
    <lineage>
        <taxon>Bacteria</taxon>
        <taxon>Bacillati</taxon>
        <taxon>Bacillota</taxon>
        <taxon>Clostridia</taxon>
        <taxon>Eubacteriales</taxon>
        <taxon>Desulfallaceae</taxon>
        <taxon>Desulfotruncus</taxon>
    </lineage>
</organism>
<dbReference type="InterPro" id="IPR043502">
    <property type="entry name" value="DNA/RNA_pol_sf"/>
</dbReference>
<dbReference type="InterPro" id="IPR001126">
    <property type="entry name" value="UmuC"/>
</dbReference>
<dbReference type="Gene3D" id="3.30.70.270">
    <property type="match status" value="1"/>
</dbReference>
<evidence type="ECO:0000256" key="16">
    <source>
        <dbReference type="HAMAP-Rule" id="MF_01113"/>
    </source>
</evidence>
<dbReference type="GO" id="GO:0000287">
    <property type="term" value="F:magnesium ion binding"/>
    <property type="evidence" value="ECO:0007669"/>
    <property type="project" value="UniProtKB-UniRule"/>
</dbReference>
<keyword evidence="5 16" id="KW-0963">Cytoplasm</keyword>
<dbReference type="InterPro" id="IPR050116">
    <property type="entry name" value="DNA_polymerase-Y"/>
</dbReference>
<evidence type="ECO:0000256" key="7">
    <source>
        <dbReference type="ARBA" id="ARBA00022695"/>
    </source>
</evidence>
<dbReference type="AlphaFoldDB" id="A0A1I2VV01"/>
<dbReference type="FunFam" id="3.30.1490.100:FF:000004">
    <property type="entry name" value="DNA polymerase IV"/>
    <property type="match status" value="1"/>
</dbReference>
<keyword evidence="14 16" id="KW-0234">DNA repair</keyword>
<dbReference type="SUPFAM" id="SSF100879">
    <property type="entry name" value="Lesion bypass DNA polymerase (Y-family), little finger domain"/>
    <property type="match status" value="1"/>
</dbReference>
<dbReference type="STRING" id="341036.SAMN05660649_03175"/>
<feature type="domain" description="UmuC" evidence="17">
    <location>
        <begin position="3"/>
        <end position="184"/>
    </location>
</feature>
<dbReference type="EC" id="2.7.7.7" evidence="16"/>
<evidence type="ECO:0000256" key="6">
    <source>
        <dbReference type="ARBA" id="ARBA00022679"/>
    </source>
</evidence>
<evidence type="ECO:0000259" key="17">
    <source>
        <dbReference type="PROSITE" id="PS50173"/>
    </source>
</evidence>